<gene>
    <name evidence="1" type="ORF">S01H1_82145</name>
</gene>
<reference evidence="1" key="1">
    <citation type="journal article" date="2014" name="Front. Microbiol.">
        <title>High frequency of phylogenetically diverse reductive dehalogenase-homologous genes in deep subseafloor sedimentary metagenomes.</title>
        <authorList>
            <person name="Kawai M."/>
            <person name="Futagami T."/>
            <person name="Toyoda A."/>
            <person name="Takaki Y."/>
            <person name="Nishi S."/>
            <person name="Hori S."/>
            <person name="Arai W."/>
            <person name="Tsubouchi T."/>
            <person name="Morono Y."/>
            <person name="Uchiyama I."/>
            <person name="Ito T."/>
            <person name="Fujiyama A."/>
            <person name="Inagaki F."/>
            <person name="Takami H."/>
        </authorList>
    </citation>
    <scope>NUCLEOTIDE SEQUENCE</scope>
    <source>
        <strain evidence="1">Expedition CK06-06</strain>
    </source>
</reference>
<feature type="non-terminal residue" evidence="1">
    <location>
        <position position="199"/>
    </location>
</feature>
<dbReference type="AlphaFoldDB" id="X0YLJ6"/>
<accession>X0YLJ6</accession>
<proteinExistence type="predicted"/>
<name>X0YLJ6_9ZZZZ</name>
<dbReference type="EMBL" id="BARS01055666">
    <property type="protein sequence ID" value="GAG47872.1"/>
    <property type="molecule type" value="Genomic_DNA"/>
</dbReference>
<protein>
    <submittedName>
        <fullName evidence="1">Uncharacterized protein</fullName>
    </submittedName>
</protein>
<feature type="non-terminal residue" evidence="1">
    <location>
        <position position="1"/>
    </location>
</feature>
<evidence type="ECO:0000313" key="1">
    <source>
        <dbReference type="EMBL" id="GAG47872.1"/>
    </source>
</evidence>
<comment type="caution">
    <text evidence="1">The sequence shown here is derived from an EMBL/GenBank/DDBJ whole genome shotgun (WGS) entry which is preliminary data.</text>
</comment>
<sequence length="199" mass="21961">GEIAHNLRSALDGLAWQLALLETDVPYGRTAFPIYLVGHTRRKTDAGTPFPSFWDKRDEVRELKSVPRPLWTRIEAFQPYKRGNGGRHSPLFLLHKLNNTDKHRLITVVAATVSGMQVSGLSGGSTLKVGVPLHLNAKVGSVRPLPAEGVRVLDIVNDHVQIEDGRIRTRMQYEVQVNTNITPGIRFGDSCDAVKGLPA</sequence>
<organism evidence="1">
    <name type="scientific">marine sediment metagenome</name>
    <dbReference type="NCBI Taxonomy" id="412755"/>
    <lineage>
        <taxon>unclassified sequences</taxon>
        <taxon>metagenomes</taxon>
        <taxon>ecological metagenomes</taxon>
    </lineage>
</organism>